<protein>
    <submittedName>
        <fullName evidence="1">Uncharacterized protein</fullName>
    </submittedName>
</protein>
<keyword evidence="2" id="KW-1185">Reference proteome</keyword>
<dbReference type="Proteomes" id="UP000799640">
    <property type="component" value="Unassembled WGS sequence"/>
</dbReference>
<dbReference type="EMBL" id="ML996697">
    <property type="protein sequence ID" value="KAF2399481.1"/>
    <property type="molecule type" value="Genomic_DNA"/>
</dbReference>
<organism evidence="1 2">
    <name type="scientific">Trichodelitschia bisporula</name>
    <dbReference type="NCBI Taxonomy" id="703511"/>
    <lineage>
        <taxon>Eukaryota</taxon>
        <taxon>Fungi</taxon>
        <taxon>Dikarya</taxon>
        <taxon>Ascomycota</taxon>
        <taxon>Pezizomycotina</taxon>
        <taxon>Dothideomycetes</taxon>
        <taxon>Dothideomycetes incertae sedis</taxon>
        <taxon>Phaeotrichales</taxon>
        <taxon>Phaeotrichaceae</taxon>
        <taxon>Trichodelitschia</taxon>
    </lineage>
</organism>
<proteinExistence type="predicted"/>
<evidence type="ECO:0000313" key="1">
    <source>
        <dbReference type="EMBL" id="KAF2399481.1"/>
    </source>
</evidence>
<name>A0A6G1HU95_9PEZI</name>
<reference evidence="1" key="1">
    <citation type="journal article" date="2020" name="Stud. Mycol.">
        <title>101 Dothideomycetes genomes: a test case for predicting lifestyles and emergence of pathogens.</title>
        <authorList>
            <person name="Haridas S."/>
            <person name="Albert R."/>
            <person name="Binder M."/>
            <person name="Bloem J."/>
            <person name="Labutti K."/>
            <person name="Salamov A."/>
            <person name="Andreopoulos B."/>
            <person name="Baker S."/>
            <person name="Barry K."/>
            <person name="Bills G."/>
            <person name="Bluhm B."/>
            <person name="Cannon C."/>
            <person name="Castanera R."/>
            <person name="Culley D."/>
            <person name="Daum C."/>
            <person name="Ezra D."/>
            <person name="Gonzalez J."/>
            <person name="Henrissat B."/>
            <person name="Kuo A."/>
            <person name="Liang C."/>
            <person name="Lipzen A."/>
            <person name="Lutzoni F."/>
            <person name="Magnuson J."/>
            <person name="Mondo S."/>
            <person name="Nolan M."/>
            <person name="Ohm R."/>
            <person name="Pangilinan J."/>
            <person name="Park H.-J."/>
            <person name="Ramirez L."/>
            <person name="Alfaro M."/>
            <person name="Sun H."/>
            <person name="Tritt A."/>
            <person name="Yoshinaga Y."/>
            <person name="Zwiers L.-H."/>
            <person name="Turgeon B."/>
            <person name="Goodwin S."/>
            <person name="Spatafora J."/>
            <person name="Crous P."/>
            <person name="Grigoriev I."/>
        </authorList>
    </citation>
    <scope>NUCLEOTIDE SEQUENCE</scope>
    <source>
        <strain evidence="1">CBS 262.69</strain>
    </source>
</reference>
<evidence type="ECO:0000313" key="2">
    <source>
        <dbReference type="Proteomes" id="UP000799640"/>
    </source>
</evidence>
<dbReference type="OrthoDB" id="10526746at2759"/>
<accession>A0A6G1HU95</accession>
<dbReference type="AlphaFoldDB" id="A0A6G1HU95"/>
<gene>
    <name evidence="1" type="ORF">EJ06DRAFT_531019</name>
</gene>
<sequence>MAERSKALASGASVETRVGSNPTLVNTFLHLVQVRMSDEFGCIRVPFSRCSCSAKRCMVNMSCTCSLRDDAGKS</sequence>